<comment type="similarity">
    <text evidence="2">Belongs to the CND2 H2 (condensin-2 subunit 2) family.</text>
</comment>
<comment type="subcellular location">
    <subcellularLocation>
        <location evidence="1">Nucleus</location>
    </subcellularLocation>
</comment>
<keyword evidence="11" id="KW-1185">Reference proteome</keyword>
<dbReference type="AlphaFoldDB" id="A0A8C5HL61"/>
<evidence type="ECO:0000313" key="11">
    <source>
        <dbReference type="Proteomes" id="UP000694680"/>
    </source>
</evidence>
<dbReference type="Pfam" id="PF16858">
    <property type="entry name" value="CNDH2_C"/>
    <property type="match status" value="1"/>
</dbReference>
<dbReference type="InterPro" id="IPR031737">
    <property type="entry name" value="CNDH2_C"/>
</dbReference>
<dbReference type="RefSeq" id="XP_028307430.1">
    <property type="nucleotide sequence ID" value="XM_028451629.1"/>
</dbReference>
<accession>A0A8C5HL61</accession>
<dbReference type="InterPro" id="IPR031739">
    <property type="entry name" value="Ncaph2"/>
</dbReference>
<dbReference type="Proteomes" id="UP000694680">
    <property type="component" value="Chromosome 6"/>
</dbReference>
<evidence type="ECO:0000256" key="4">
    <source>
        <dbReference type="ARBA" id="ARBA00023067"/>
    </source>
</evidence>
<dbReference type="RefSeq" id="XP_028307428.1">
    <property type="nucleotide sequence ID" value="XM_028451627.1"/>
</dbReference>
<dbReference type="Pfam" id="PF06278">
    <property type="entry name" value="CNDH2_N"/>
    <property type="match status" value="1"/>
</dbReference>
<dbReference type="GO" id="GO:0000796">
    <property type="term" value="C:condensin complex"/>
    <property type="evidence" value="ECO:0007669"/>
    <property type="project" value="TreeGrafter"/>
</dbReference>
<feature type="domain" description="Condensin II complex subunit H2 N-terminal" evidence="8">
    <location>
        <begin position="9"/>
        <end position="123"/>
    </location>
</feature>
<evidence type="ECO:0000259" key="8">
    <source>
        <dbReference type="Pfam" id="PF06278"/>
    </source>
</evidence>
<organism evidence="10 11">
    <name type="scientific">Gouania willdenowi</name>
    <name type="common">Blunt-snouted clingfish</name>
    <name type="synonym">Lepadogaster willdenowi</name>
    <dbReference type="NCBI Taxonomy" id="441366"/>
    <lineage>
        <taxon>Eukaryota</taxon>
        <taxon>Metazoa</taxon>
        <taxon>Chordata</taxon>
        <taxon>Craniata</taxon>
        <taxon>Vertebrata</taxon>
        <taxon>Euteleostomi</taxon>
        <taxon>Actinopterygii</taxon>
        <taxon>Neopterygii</taxon>
        <taxon>Teleostei</taxon>
        <taxon>Neoteleostei</taxon>
        <taxon>Acanthomorphata</taxon>
        <taxon>Ovalentaria</taxon>
        <taxon>Blenniimorphae</taxon>
        <taxon>Blenniiformes</taxon>
        <taxon>Gobiesocoidei</taxon>
        <taxon>Gobiesocidae</taxon>
        <taxon>Gobiesocinae</taxon>
        <taxon>Gouania</taxon>
    </lineage>
</organism>
<evidence type="ECO:0000256" key="3">
    <source>
        <dbReference type="ARBA" id="ARBA00016903"/>
    </source>
</evidence>
<reference evidence="10" key="3">
    <citation type="submission" date="2025-09" db="UniProtKB">
        <authorList>
            <consortium name="Ensembl"/>
        </authorList>
    </citation>
    <scope>IDENTIFICATION</scope>
</reference>
<reference evidence="10" key="1">
    <citation type="submission" date="2020-06" db="EMBL/GenBank/DDBJ databases">
        <authorList>
            <consortium name="Wellcome Sanger Institute Data Sharing"/>
        </authorList>
    </citation>
    <scope>NUCLEOTIDE SEQUENCE [LARGE SCALE GENOMIC DNA]</scope>
</reference>
<name>A0A8C5HL61_GOUWI</name>
<dbReference type="GeneID" id="114466122"/>
<dbReference type="InterPro" id="IPR009378">
    <property type="entry name" value="H2_N"/>
</dbReference>
<dbReference type="GO" id="GO:0003682">
    <property type="term" value="F:chromatin binding"/>
    <property type="evidence" value="ECO:0007669"/>
    <property type="project" value="TreeGrafter"/>
</dbReference>
<proteinExistence type="inferred from homology"/>
<dbReference type="PANTHER" id="PTHR14324">
    <property type="entry name" value="CONDENSIN-2 COMPLEX SUBUNIT H2"/>
    <property type="match status" value="1"/>
</dbReference>
<gene>
    <name evidence="10" type="primary">ncaph2</name>
</gene>
<dbReference type="GO" id="GO:0051306">
    <property type="term" value="P:mitotic sister chromatid separation"/>
    <property type="evidence" value="ECO:0007669"/>
    <property type="project" value="TreeGrafter"/>
</dbReference>
<evidence type="ECO:0000259" key="9">
    <source>
        <dbReference type="Pfam" id="PF16858"/>
    </source>
</evidence>
<evidence type="ECO:0000256" key="5">
    <source>
        <dbReference type="ARBA" id="ARBA00023242"/>
    </source>
</evidence>
<evidence type="ECO:0000256" key="1">
    <source>
        <dbReference type="ARBA" id="ARBA00004123"/>
    </source>
</evidence>
<keyword evidence="4" id="KW-0226">DNA condensation</keyword>
<evidence type="ECO:0000256" key="7">
    <source>
        <dbReference type="SAM" id="MobiDB-lite"/>
    </source>
</evidence>
<feature type="region of interest" description="Disordered" evidence="7">
    <location>
        <begin position="93"/>
        <end position="118"/>
    </location>
</feature>
<evidence type="ECO:0000313" key="10">
    <source>
        <dbReference type="Ensembl" id="ENSGWIP00000046935.1"/>
    </source>
</evidence>
<dbReference type="RefSeq" id="XP_028307429.1">
    <property type="nucleotide sequence ID" value="XM_028451628.1"/>
</dbReference>
<feature type="domain" description="Condensin-2 complex subunit H2 C-terminal" evidence="9">
    <location>
        <begin position="432"/>
        <end position="560"/>
    </location>
</feature>
<dbReference type="GO" id="GO:0005634">
    <property type="term" value="C:nucleus"/>
    <property type="evidence" value="ECO:0007669"/>
    <property type="project" value="UniProtKB-SubCell"/>
</dbReference>
<reference evidence="10" key="2">
    <citation type="submission" date="2025-08" db="UniProtKB">
        <authorList>
            <consortium name="Ensembl"/>
        </authorList>
    </citation>
    <scope>IDENTIFICATION</scope>
</reference>
<keyword evidence="5" id="KW-0539">Nucleus</keyword>
<dbReference type="RefSeq" id="XP_028307431.1">
    <property type="nucleotide sequence ID" value="XM_028451630.1"/>
</dbReference>
<dbReference type="GO" id="GO:0010032">
    <property type="term" value="P:meiotic chromosome condensation"/>
    <property type="evidence" value="ECO:0007669"/>
    <property type="project" value="TreeGrafter"/>
</dbReference>
<dbReference type="PANTHER" id="PTHR14324:SF3">
    <property type="entry name" value="CONDENSIN-2 COMPLEX SUBUNIT H2"/>
    <property type="match status" value="1"/>
</dbReference>
<evidence type="ECO:0000256" key="2">
    <source>
        <dbReference type="ARBA" id="ARBA00007844"/>
    </source>
</evidence>
<protein>
    <recommendedName>
        <fullName evidence="3">Condensin-2 complex subunit H2</fullName>
    </recommendedName>
    <alternativeName>
        <fullName evidence="6">Non-SMC condensin II complex subunit H2</fullName>
    </alternativeName>
</protein>
<evidence type="ECO:0000256" key="6">
    <source>
        <dbReference type="ARBA" id="ARBA00030479"/>
    </source>
</evidence>
<sequence>MMMMESTESRFAHLLQPIRELTKNWDIDVASELNDYLEELDEMCISLDGGRTNLNFAEAALLIQGSTCIYSKKVEMLHSLVYQTLDYINERNQKKNKQAAVTKDDEGAGSCDDEDGSEFTQLDLDKQDKSQASNIITSATVTPLPPESLIPPETHEKYKLPMISIKGDIPCSQKDFRINLFVPREDLILLAVRSADLPMLHHPHSFSGNQILQQQDADAEEVFVPMEESHMEPEVDEQTERHQAPTERRMIRERHIVEADMQRREAKAPPALSVWRTLLDPYESVGEDRAFKPGKCYKVPDGVDDAGKRKRRRGVGLQDFRAWFTGIYDPPEPKLKTGPMCTELNYIYLSNLKERVRTQRRICKRAGPLISEEELKRSFLQSEEQAEPEVLRDCGLPDDDTSDGEMEPFPDDVPLIVEDNFLPADNHRDDLSYEDLVKLRVEQLIVNSRGYTQETTLSKRVKDWEEKIRPVLTMKEQRTVFDIHDYSERIVLALGKVGHQRPFSSIVHGLDNYEVCKYLLASLQLANDYTVEVDQAPGLESSLDTLSLTLLSTPRATDRFKEMFDTI</sequence>
<dbReference type="Ensembl" id="ENSGWIT00000050790.1">
    <property type="protein sequence ID" value="ENSGWIP00000046935.1"/>
    <property type="gene ID" value="ENSGWIG00000023144.1"/>
</dbReference>
<dbReference type="CTD" id="29781"/>